<evidence type="ECO:0000256" key="1">
    <source>
        <dbReference type="SAM" id="MobiDB-lite"/>
    </source>
</evidence>
<evidence type="ECO:0000313" key="4">
    <source>
        <dbReference type="Proteomes" id="UP000279236"/>
    </source>
</evidence>
<keyword evidence="2" id="KW-0732">Signal</keyword>
<feature type="region of interest" description="Disordered" evidence="1">
    <location>
        <begin position="34"/>
        <end position="60"/>
    </location>
</feature>
<reference evidence="3 4" key="1">
    <citation type="submission" date="2018-11" db="EMBL/GenBank/DDBJ databases">
        <title>Genome sequence of Apiotrichum porosum DSM 27194.</title>
        <authorList>
            <person name="Aliyu H."/>
            <person name="Gorte O."/>
            <person name="Ochsenreither K."/>
        </authorList>
    </citation>
    <scope>NUCLEOTIDE SEQUENCE [LARGE SCALE GENOMIC DNA]</scope>
    <source>
        <strain evidence="3 4">DSM 27194</strain>
    </source>
</reference>
<accession>A0A427XGH9</accession>
<gene>
    <name evidence="3" type="ORF">EHS24_002451</name>
</gene>
<dbReference type="GeneID" id="39586994"/>
<name>A0A427XGH9_9TREE</name>
<comment type="caution">
    <text evidence="3">The sequence shown here is derived from an EMBL/GenBank/DDBJ whole genome shotgun (WGS) entry which is preliminary data.</text>
</comment>
<sequence length="201" mass="20590">MLFPTSSLVAILAAAAGASAQSASSSTASAAEISSTSVPDNNITSPPVTLPLKNAPSFSQPNSKTWWTLEDSAVSGVSNTLSWNWGKDQANGALGVVWLVLANTNKTLLPSDRGLIGTEDANAKGEPKVTFQLPLLSSDYAAAKDYTIKMVRATNWSMVFAESQPFEIKATGSKVASGASTHAGVVAGVCAGLMVAAAMAI</sequence>
<evidence type="ECO:0000256" key="2">
    <source>
        <dbReference type="SAM" id="SignalP"/>
    </source>
</evidence>
<dbReference type="RefSeq" id="XP_028473147.1">
    <property type="nucleotide sequence ID" value="XM_028618191.1"/>
</dbReference>
<dbReference type="Proteomes" id="UP000279236">
    <property type="component" value="Unassembled WGS sequence"/>
</dbReference>
<dbReference type="AlphaFoldDB" id="A0A427XGH9"/>
<proteinExistence type="predicted"/>
<feature type="signal peptide" evidence="2">
    <location>
        <begin position="1"/>
        <end position="20"/>
    </location>
</feature>
<organism evidence="3 4">
    <name type="scientific">Apiotrichum porosum</name>
    <dbReference type="NCBI Taxonomy" id="105984"/>
    <lineage>
        <taxon>Eukaryota</taxon>
        <taxon>Fungi</taxon>
        <taxon>Dikarya</taxon>
        <taxon>Basidiomycota</taxon>
        <taxon>Agaricomycotina</taxon>
        <taxon>Tremellomycetes</taxon>
        <taxon>Trichosporonales</taxon>
        <taxon>Trichosporonaceae</taxon>
        <taxon>Apiotrichum</taxon>
    </lineage>
</organism>
<dbReference type="OrthoDB" id="2576580at2759"/>
<dbReference type="EMBL" id="RSCE01000013">
    <property type="protein sequence ID" value="RSH78000.1"/>
    <property type="molecule type" value="Genomic_DNA"/>
</dbReference>
<keyword evidence="4" id="KW-1185">Reference proteome</keyword>
<feature type="chain" id="PRO_5019285748" evidence="2">
    <location>
        <begin position="21"/>
        <end position="201"/>
    </location>
</feature>
<protein>
    <submittedName>
        <fullName evidence="3">Uncharacterized protein</fullName>
    </submittedName>
</protein>
<evidence type="ECO:0000313" key="3">
    <source>
        <dbReference type="EMBL" id="RSH78000.1"/>
    </source>
</evidence>